<dbReference type="Proteomes" id="UP000251995">
    <property type="component" value="Chromosome"/>
</dbReference>
<feature type="domain" description="N-acetyltransferase" evidence="1">
    <location>
        <begin position="21"/>
        <end position="181"/>
    </location>
</feature>
<dbReference type="OrthoDB" id="5243635at2"/>
<reference evidence="2 3" key="1">
    <citation type="submission" date="2017-12" db="EMBL/GenBank/DDBJ databases">
        <title>The whole genome sequence of the Acidipropionibacterium virtanenii sp. nov. type strain JS278.</title>
        <authorList>
            <person name="Laine P."/>
            <person name="Deptula P."/>
            <person name="Varmanen P."/>
            <person name="Auvinen P."/>
        </authorList>
    </citation>
    <scope>NUCLEOTIDE SEQUENCE [LARGE SCALE GENOMIC DNA]</scope>
    <source>
        <strain evidence="2 3">JS278</strain>
    </source>
</reference>
<dbReference type="InterPro" id="IPR016181">
    <property type="entry name" value="Acyl_CoA_acyltransferase"/>
</dbReference>
<evidence type="ECO:0000313" key="2">
    <source>
        <dbReference type="EMBL" id="AXE38947.1"/>
    </source>
</evidence>
<evidence type="ECO:0000313" key="3">
    <source>
        <dbReference type="Proteomes" id="UP000251995"/>
    </source>
</evidence>
<dbReference type="AlphaFoldDB" id="A0A344UUJ9"/>
<dbReference type="KEGG" id="acij:JS278_01788"/>
<dbReference type="SUPFAM" id="SSF55729">
    <property type="entry name" value="Acyl-CoA N-acyltransferases (Nat)"/>
    <property type="match status" value="1"/>
</dbReference>
<protein>
    <recommendedName>
        <fullName evidence="1">N-acetyltransferase domain-containing protein</fullName>
    </recommendedName>
</protein>
<evidence type="ECO:0000259" key="1">
    <source>
        <dbReference type="PROSITE" id="PS51186"/>
    </source>
</evidence>
<gene>
    <name evidence="2" type="ORF">JS278_01788</name>
</gene>
<dbReference type="EMBL" id="CP025198">
    <property type="protein sequence ID" value="AXE38947.1"/>
    <property type="molecule type" value="Genomic_DNA"/>
</dbReference>
<accession>A0A344UUJ9</accession>
<name>A0A344UUJ9_9ACTN</name>
<dbReference type="InterPro" id="IPR000182">
    <property type="entry name" value="GNAT_dom"/>
</dbReference>
<dbReference type="Pfam" id="PF13508">
    <property type="entry name" value="Acetyltransf_7"/>
    <property type="match status" value="1"/>
</dbReference>
<organism evidence="2 3">
    <name type="scientific">Acidipropionibacterium virtanenii</name>
    <dbReference type="NCBI Taxonomy" id="2057246"/>
    <lineage>
        <taxon>Bacteria</taxon>
        <taxon>Bacillati</taxon>
        <taxon>Actinomycetota</taxon>
        <taxon>Actinomycetes</taxon>
        <taxon>Propionibacteriales</taxon>
        <taxon>Propionibacteriaceae</taxon>
        <taxon>Acidipropionibacterium</taxon>
    </lineage>
</organism>
<dbReference type="Gene3D" id="3.40.630.30">
    <property type="match status" value="1"/>
</dbReference>
<sequence length="183" mass="19768">MGTSSRAGESSATVEQGPGRFVVKPARRQDLPQAAAVQAVCLREIGRGVIPDDALEALTGPDTVHTTIEQWNELMDAGGQFWVLSDRLDMKIVGVALTQISNASDAPTPLELSTLHVLPEARTCGASDALIDEALGSSAAYVWVFQDNRRAISFFRRHGFEVDNDSTDNSLGGIIMQRMVRLT</sequence>
<dbReference type="RefSeq" id="WP_114044877.1">
    <property type="nucleotide sequence ID" value="NZ_CP025198.1"/>
</dbReference>
<keyword evidence="3" id="KW-1185">Reference proteome</keyword>
<proteinExistence type="predicted"/>
<dbReference type="PROSITE" id="PS51186">
    <property type="entry name" value="GNAT"/>
    <property type="match status" value="1"/>
</dbReference>
<dbReference type="GO" id="GO:0016747">
    <property type="term" value="F:acyltransferase activity, transferring groups other than amino-acyl groups"/>
    <property type="evidence" value="ECO:0007669"/>
    <property type="project" value="InterPro"/>
</dbReference>